<dbReference type="Pfam" id="PF01402">
    <property type="entry name" value="RHH_1"/>
    <property type="match status" value="1"/>
</dbReference>
<evidence type="ECO:0000259" key="1">
    <source>
        <dbReference type="Pfam" id="PF01402"/>
    </source>
</evidence>
<dbReference type="CDD" id="cd22231">
    <property type="entry name" value="RHH_NikR_HicB-like"/>
    <property type="match status" value="1"/>
</dbReference>
<dbReference type="Proteomes" id="UP000001746">
    <property type="component" value="Chromosome"/>
</dbReference>
<dbReference type="GO" id="GO:0006355">
    <property type="term" value="P:regulation of DNA-templated transcription"/>
    <property type="evidence" value="ECO:0007669"/>
    <property type="project" value="InterPro"/>
</dbReference>
<dbReference type="InterPro" id="IPR002145">
    <property type="entry name" value="CopG"/>
</dbReference>
<protein>
    <submittedName>
        <fullName evidence="2">Putative transcriptional regulator, CopG family</fullName>
    </submittedName>
</protein>
<organism evidence="2 3">
    <name type="scientific">Halomicrobium mukohataei (strain ATCC 700874 / DSM 12286 / JCM 9738 / NCIMB 13541)</name>
    <name type="common">Haloarcula mukohataei</name>
    <dbReference type="NCBI Taxonomy" id="485914"/>
    <lineage>
        <taxon>Archaea</taxon>
        <taxon>Methanobacteriati</taxon>
        <taxon>Methanobacteriota</taxon>
        <taxon>Stenosarchaea group</taxon>
        <taxon>Halobacteria</taxon>
        <taxon>Halobacteriales</taxon>
        <taxon>Haloarculaceae</taxon>
        <taxon>Halomicrobium</taxon>
    </lineage>
</organism>
<proteinExistence type="predicted"/>
<dbReference type="EMBL" id="CP001688">
    <property type="protein sequence ID" value="ACV47692.1"/>
    <property type="molecule type" value="Genomic_DNA"/>
</dbReference>
<dbReference type="STRING" id="485914.Hmuk_1578"/>
<reference evidence="2 3" key="1">
    <citation type="journal article" date="2009" name="Stand. Genomic Sci.">
        <title>Complete genome sequence of Halomicrobium mukohataei type strain (arg-2).</title>
        <authorList>
            <person name="Tindall B.J."/>
            <person name="Schneider S."/>
            <person name="Lapidus A."/>
            <person name="Copeland A."/>
            <person name="Glavina Del Rio T."/>
            <person name="Nolan M."/>
            <person name="Lucas S."/>
            <person name="Chen F."/>
            <person name="Tice H."/>
            <person name="Cheng J.F."/>
            <person name="Saunders E."/>
            <person name="Bruce D."/>
            <person name="Goodwin L."/>
            <person name="Pitluck S."/>
            <person name="Mikhailova N."/>
            <person name="Pati A."/>
            <person name="Ivanova N."/>
            <person name="Mavrommatis K."/>
            <person name="Chen A."/>
            <person name="Palaniappan K."/>
            <person name="Chain P."/>
            <person name="Land M."/>
            <person name="Hauser L."/>
            <person name="Chang Y.J."/>
            <person name="Jeffries C.D."/>
            <person name="Brettin T."/>
            <person name="Han C."/>
            <person name="Rohde M."/>
            <person name="Goker M."/>
            <person name="Bristow J."/>
            <person name="Eisen J.A."/>
            <person name="Markowitz V."/>
            <person name="Hugenholtz P."/>
            <person name="Klenk H.P."/>
            <person name="Kyrpides N.C."/>
            <person name="Detter J.C."/>
        </authorList>
    </citation>
    <scope>NUCLEOTIDE SEQUENCE [LARGE SCALE GENOMIC DNA]</scope>
    <source>
        <strain evidence="3">ATCC 700874 / DSM 12286 / JCM 9738 / NCIMB 13541</strain>
    </source>
</reference>
<sequence length="95" mass="10933">MYRRMSEADSNDPDPEIDRINLRISRSFLDVVDETWRERGFNSRSEFIRYALRDSVNHPEGAGVWKDIAISEAQFDEGDGISSDDIKAKYGSDDE</sequence>
<dbReference type="HOGENOM" id="CLU_161783_0_0_2"/>
<dbReference type="KEGG" id="hmu:Hmuk_1578"/>
<dbReference type="Gene3D" id="1.10.1220.10">
    <property type="entry name" value="Met repressor-like"/>
    <property type="match status" value="1"/>
</dbReference>
<evidence type="ECO:0000313" key="2">
    <source>
        <dbReference type="EMBL" id="ACV47692.1"/>
    </source>
</evidence>
<dbReference type="AlphaFoldDB" id="C7P3M0"/>
<dbReference type="SUPFAM" id="SSF47598">
    <property type="entry name" value="Ribbon-helix-helix"/>
    <property type="match status" value="1"/>
</dbReference>
<dbReference type="eggNOG" id="arCOG01010">
    <property type="taxonomic scope" value="Archaea"/>
</dbReference>
<evidence type="ECO:0000313" key="3">
    <source>
        <dbReference type="Proteomes" id="UP000001746"/>
    </source>
</evidence>
<accession>C7P3M0</accession>
<name>C7P3M0_HALMD</name>
<feature type="domain" description="Ribbon-helix-helix protein CopG" evidence="1">
    <location>
        <begin position="19"/>
        <end position="54"/>
    </location>
</feature>
<dbReference type="InterPro" id="IPR013321">
    <property type="entry name" value="Arc_rbn_hlx_hlx"/>
</dbReference>
<keyword evidence="3" id="KW-1185">Reference proteome</keyword>
<gene>
    <name evidence="2" type="ordered locus">Hmuk_1578</name>
</gene>
<dbReference type="InterPro" id="IPR010985">
    <property type="entry name" value="Ribbon_hlx_hlx"/>
</dbReference>